<dbReference type="OrthoDB" id="7069at10239"/>
<sequence length="240" mass="27498">MASNKRLVMVVGESGSGKTASLRELEDQPGVMFFNCESGKEIPFKNKFNEVVVDDPYIIFDALDEVRDDPDVHTIVIDSLTMLMEMFESVHVITAADTRKAWGDYAQFFKTLMQQYVATMDKRFIFIAHTESSLNNETGVMEVKVPVKGALAKISIEAYFSIIVAAKKVRVKELEKYENDMLEITPREENVGFKHVFQTLPTKATVGEKMRGPFDLWTDEQTYINNNAQWLLEYIDSYYE</sequence>
<dbReference type="InterPro" id="IPR003593">
    <property type="entry name" value="AAA+_ATPase"/>
</dbReference>
<evidence type="ECO:0000259" key="1">
    <source>
        <dbReference type="SMART" id="SM00382"/>
    </source>
</evidence>
<gene>
    <name evidence="2" type="ORF">Presley_67</name>
</gene>
<dbReference type="RefSeq" id="YP_009007635.1">
    <property type="nucleotide sequence ID" value="NC_023581.1"/>
</dbReference>
<proteinExistence type="predicted"/>
<reference evidence="2 3" key="1">
    <citation type="journal article" date="2013" name="Genome Announc.">
        <title>Complete Genome of Acinetobacter baumannii N4-Like Podophage Presley.</title>
        <authorList>
            <person name="Farmer N.G."/>
            <person name="Wood T.L."/>
            <person name="Chamakura K.R."/>
            <person name="Kuty Everett G.F."/>
        </authorList>
    </citation>
    <scope>NUCLEOTIDE SEQUENCE [LARGE SCALE GENOMIC DNA]</scope>
</reference>
<dbReference type="GeneID" id="18504205"/>
<dbReference type="SUPFAM" id="SSF52540">
    <property type="entry name" value="P-loop containing nucleoside triphosphate hydrolases"/>
    <property type="match status" value="1"/>
</dbReference>
<dbReference type="KEGG" id="vg:18504205"/>
<evidence type="ECO:0000313" key="2">
    <source>
        <dbReference type="EMBL" id="AGY48134.1"/>
    </source>
</evidence>
<organism evidence="2 3">
    <name type="scientific">Acinetobacter phage Presley</name>
    <dbReference type="NCBI Taxonomy" id="1406780"/>
    <lineage>
        <taxon>Viruses</taxon>
        <taxon>Duplodnaviria</taxon>
        <taxon>Heunggongvirae</taxon>
        <taxon>Uroviricota</taxon>
        <taxon>Caudoviricetes</taxon>
        <taxon>Schitoviridae</taxon>
        <taxon>Presleyvirus</taxon>
        <taxon>Presleyvirus presley</taxon>
    </lineage>
</organism>
<name>U5PW40_9CAUD</name>
<dbReference type="Pfam" id="PF13479">
    <property type="entry name" value="AAA_24"/>
    <property type="match status" value="1"/>
</dbReference>
<dbReference type="InterPro" id="IPR027417">
    <property type="entry name" value="P-loop_NTPase"/>
</dbReference>
<dbReference type="SMART" id="SM00382">
    <property type="entry name" value="AAA"/>
    <property type="match status" value="1"/>
</dbReference>
<feature type="domain" description="AAA+ ATPase" evidence="1">
    <location>
        <begin position="4"/>
        <end position="170"/>
    </location>
</feature>
<dbReference type="Proteomes" id="UP000017656">
    <property type="component" value="Segment"/>
</dbReference>
<accession>U5PW40</accession>
<dbReference type="EMBL" id="KF669658">
    <property type="protein sequence ID" value="AGY48134.1"/>
    <property type="molecule type" value="Genomic_DNA"/>
</dbReference>
<keyword evidence="3" id="KW-1185">Reference proteome</keyword>
<evidence type="ECO:0000313" key="3">
    <source>
        <dbReference type="Proteomes" id="UP000017656"/>
    </source>
</evidence>
<protein>
    <submittedName>
        <fullName evidence="2">AAA ATPase</fullName>
    </submittedName>
</protein>